<dbReference type="Gene3D" id="1.20.1050.10">
    <property type="match status" value="1"/>
</dbReference>
<dbReference type="InterPro" id="IPR036249">
    <property type="entry name" value="Thioredoxin-like_sf"/>
</dbReference>
<sequence>MSVILYRYDGSLYSEKIDRILLLKKIPHETVTVTNILPRPEISELLGVTYRKIPVLAIGNDVYCDTSLIVSALERRFPAAQGFGTIFPHRKGGGRADTGLIKAFCKHYTDSVMSPLGAVVYPWESAAPEFLKDRSLLGAHINTDFLVAGLGRPKALSGLSTHLTLIEEQLSDGRTWLFDTETPSLADVGVHFVLAWLRPFPGAQSLFDAETFPNSLQWLARTTDYFAALKQNQPIPPNLSGADAAARIAAASFEPYTTVGFDEREAARLGLKAGSVVSVAPDDTGRDFPTVGTLVGLSREEFVLEVRGSAGLVRVHFPRVLFTATTVS</sequence>
<comment type="caution">
    <text evidence="2">The sequence shown here is derived from an EMBL/GenBank/DDBJ whole genome shotgun (WGS) entry which is preliminary data.</text>
</comment>
<dbReference type="CDD" id="cd00299">
    <property type="entry name" value="GST_C_family"/>
    <property type="match status" value="1"/>
</dbReference>
<dbReference type="PROSITE" id="PS50404">
    <property type="entry name" value="GST_NTER"/>
    <property type="match status" value="1"/>
</dbReference>
<dbReference type="SUPFAM" id="SSF52833">
    <property type="entry name" value="Thioredoxin-like"/>
    <property type="match status" value="1"/>
</dbReference>
<dbReference type="InterPro" id="IPR004045">
    <property type="entry name" value="Glutathione_S-Trfase_N"/>
</dbReference>
<dbReference type="Pfam" id="PF25907">
    <property type="entry name" value="DUF7962"/>
    <property type="match status" value="1"/>
</dbReference>
<evidence type="ECO:0000313" key="2">
    <source>
        <dbReference type="EMBL" id="KAJ7720803.1"/>
    </source>
</evidence>
<dbReference type="SUPFAM" id="SSF47616">
    <property type="entry name" value="GST C-terminal domain-like"/>
    <property type="match status" value="1"/>
</dbReference>
<dbReference type="InterPro" id="IPR036282">
    <property type="entry name" value="Glutathione-S-Trfase_C_sf"/>
</dbReference>
<feature type="domain" description="GST N-terminal" evidence="1">
    <location>
        <begin position="1"/>
        <end position="81"/>
    </location>
</feature>
<gene>
    <name evidence="2" type="ORF">B0H16DRAFT_1896741</name>
</gene>
<proteinExistence type="predicted"/>
<dbReference type="CDD" id="cd00570">
    <property type="entry name" value="GST_N_family"/>
    <property type="match status" value="1"/>
</dbReference>
<name>A0AAD7HHM6_9AGAR</name>
<protein>
    <recommendedName>
        <fullName evidence="1">GST N-terminal domain-containing protein</fullName>
    </recommendedName>
</protein>
<keyword evidence="3" id="KW-1185">Reference proteome</keyword>
<reference evidence="2" key="1">
    <citation type="submission" date="2023-03" db="EMBL/GenBank/DDBJ databases">
        <title>Massive genome expansion in bonnet fungi (Mycena s.s.) driven by repeated elements and novel gene families across ecological guilds.</title>
        <authorList>
            <consortium name="Lawrence Berkeley National Laboratory"/>
            <person name="Harder C.B."/>
            <person name="Miyauchi S."/>
            <person name="Viragh M."/>
            <person name="Kuo A."/>
            <person name="Thoen E."/>
            <person name="Andreopoulos B."/>
            <person name="Lu D."/>
            <person name="Skrede I."/>
            <person name="Drula E."/>
            <person name="Henrissat B."/>
            <person name="Morin E."/>
            <person name="Kohler A."/>
            <person name="Barry K."/>
            <person name="LaButti K."/>
            <person name="Morin E."/>
            <person name="Salamov A."/>
            <person name="Lipzen A."/>
            <person name="Mereny Z."/>
            <person name="Hegedus B."/>
            <person name="Baldrian P."/>
            <person name="Stursova M."/>
            <person name="Weitz H."/>
            <person name="Taylor A."/>
            <person name="Grigoriev I.V."/>
            <person name="Nagy L.G."/>
            <person name="Martin F."/>
            <person name="Kauserud H."/>
        </authorList>
    </citation>
    <scope>NUCLEOTIDE SEQUENCE</scope>
    <source>
        <strain evidence="2">CBHHK182m</strain>
    </source>
</reference>
<evidence type="ECO:0000313" key="3">
    <source>
        <dbReference type="Proteomes" id="UP001215598"/>
    </source>
</evidence>
<dbReference type="Proteomes" id="UP001215598">
    <property type="component" value="Unassembled WGS sequence"/>
</dbReference>
<dbReference type="AlphaFoldDB" id="A0AAD7HHM6"/>
<organism evidence="2 3">
    <name type="scientific">Mycena metata</name>
    <dbReference type="NCBI Taxonomy" id="1033252"/>
    <lineage>
        <taxon>Eukaryota</taxon>
        <taxon>Fungi</taxon>
        <taxon>Dikarya</taxon>
        <taxon>Basidiomycota</taxon>
        <taxon>Agaricomycotina</taxon>
        <taxon>Agaricomycetes</taxon>
        <taxon>Agaricomycetidae</taxon>
        <taxon>Agaricales</taxon>
        <taxon>Marasmiineae</taxon>
        <taxon>Mycenaceae</taxon>
        <taxon>Mycena</taxon>
    </lineage>
</organism>
<evidence type="ECO:0000259" key="1">
    <source>
        <dbReference type="PROSITE" id="PS50404"/>
    </source>
</evidence>
<dbReference type="InterPro" id="IPR058268">
    <property type="entry name" value="DUF7962"/>
</dbReference>
<dbReference type="Gene3D" id="3.40.30.110">
    <property type="match status" value="1"/>
</dbReference>
<dbReference type="EMBL" id="JARKIB010000236">
    <property type="protein sequence ID" value="KAJ7720803.1"/>
    <property type="molecule type" value="Genomic_DNA"/>
</dbReference>
<dbReference type="Pfam" id="PF13417">
    <property type="entry name" value="GST_N_3"/>
    <property type="match status" value="1"/>
</dbReference>
<accession>A0AAD7HHM6</accession>